<accession>A0A8J3I8P6</accession>
<dbReference type="EC" id="6.3.4.2" evidence="3"/>
<dbReference type="GO" id="GO:0042802">
    <property type="term" value="F:identical protein binding"/>
    <property type="evidence" value="ECO:0007669"/>
    <property type="project" value="TreeGrafter"/>
</dbReference>
<dbReference type="GO" id="GO:0005829">
    <property type="term" value="C:cytosol"/>
    <property type="evidence" value="ECO:0007669"/>
    <property type="project" value="TreeGrafter"/>
</dbReference>
<comment type="caution">
    <text evidence="11">The sequence shown here is derived from an EMBL/GenBank/DDBJ whole genome shotgun (WGS) entry which is preliminary data.</text>
</comment>
<feature type="domain" description="Glutamine amidotransferase" evidence="10">
    <location>
        <begin position="20"/>
        <end position="117"/>
    </location>
</feature>
<proteinExistence type="inferred from homology"/>
<keyword evidence="12" id="KW-1185">Reference proteome</keyword>
<dbReference type="GO" id="GO:0044210">
    <property type="term" value="P:'de novo' CTP biosynthetic process"/>
    <property type="evidence" value="ECO:0007669"/>
    <property type="project" value="UniProtKB-UniPathway"/>
</dbReference>
<evidence type="ECO:0000256" key="3">
    <source>
        <dbReference type="ARBA" id="ARBA00012291"/>
    </source>
</evidence>
<dbReference type="PANTHER" id="PTHR11550">
    <property type="entry name" value="CTP SYNTHASE"/>
    <property type="match status" value="1"/>
</dbReference>
<organism evidence="11 12">
    <name type="scientific">Ktedonospora formicarum</name>
    <dbReference type="NCBI Taxonomy" id="2778364"/>
    <lineage>
        <taxon>Bacteria</taxon>
        <taxon>Bacillati</taxon>
        <taxon>Chloroflexota</taxon>
        <taxon>Ktedonobacteria</taxon>
        <taxon>Ktedonobacterales</taxon>
        <taxon>Ktedonobacteraceae</taxon>
        <taxon>Ktedonospora</taxon>
    </lineage>
</organism>
<keyword evidence="4" id="KW-0436">Ligase</keyword>
<evidence type="ECO:0000259" key="10">
    <source>
        <dbReference type="Pfam" id="PF00117"/>
    </source>
</evidence>
<protein>
    <recommendedName>
        <fullName evidence="3">CTP synthase (glutamine hydrolyzing)</fullName>
        <ecNumber evidence="3">6.3.4.2</ecNumber>
    </recommendedName>
</protein>
<dbReference type="RefSeq" id="WP_220198616.1">
    <property type="nucleotide sequence ID" value="NZ_BNJF01000005.1"/>
</dbReference>
<evidence type="ECO:0000256" key="9">
    <source>
        <dbReference type="ARBA" id="ARBA00047781"/>
    </source>
</evidence>
<evidence type="ECO:0000256" key="1">
    <source>
        <dbReference type="ARBA" id="ARBA00005171"/>
    </source>
</evidence>
<dbReference type="GO" id="GO:0005524">
    <property type="term" value="F:ATP binding"/>
    <property type="evidence" value="ECO:0007669"/>
    <property type="project" value="UniProtKB-KW"/>
</dbReference>
<comment type="pathway">
    <text evidence="1">Pyrimidine metabolism; CTP biosynthesis via de novo pathway; CTP from UDP: step 2/2.</text>
</comment>
<evidence type="ECO:0000256" key="5">
    <source>
        <dbReference type="ARBA" id="ARBA00022741"/>
    </source>
</evidence>
<keyword evidence="7" id="KW-0315">Glutamine amidotransferase</keyword>
<dbReference type="AlphaFoldDB" id="A0A8J3I8P6"/>
<sequence>MIHVGLIGEFRAEIKSHQAIPQALELASKELGCTFKYEWLPTPLLEHDTERWLSTYQALWFVPGTPYASLDGAIHAIQYTREHSLPTLGTCGGCQHMIIEYARNVLGMAEADHAESNPDAELKLIMPLVCSRSNLETDCLLTPGSRVATIYGANEVTERYGTCNYGPNVQFWPALEQGGMLVSGKDREGDARIIELGSHPFFVGTLFQPELSASKKIAHPLIKALLQAAN</sequence>
<dbReference type="Proteomes" id="UP000612362">
    <property type="component" value="Unassembled WGS sequence"/>
</dbReference>
<evidence type="ECO:0000313" key="11">
    <source>
        <dbReference type="EMBL" id="GHO49501.1"/>
    </source>
</evidence>
<comment type="catalytic activity">
    <reaction evidence="9">
        <text>UTP + L-glutamine + ATP + H2O = CTP + L-glutamate + ADP + phosphate + 2 H(+)</text>
        <dbReference type="Rhea" id="RHEA:26426"/>
        <dbReference type="ChEBI" id="CHEBI:15377"/>
        <dbReference type="ChEBI" id="CHEBI:15378"/>
        <dbReference type="ChEBI" id="CHEBI:29985"/>
        <dbReference type="ChEBI" id="CHEBI:30616"/>
        <dbReference type="ChEBI" id="CHEBI:37563"/>
        <dbReference type="ChEBI" id="CHEBI:43474"/>
        <dbReference type="ChEBI" id="CHEBI:46398"/>
        <dbReference type="ChEBI" id="CHEBI:58359"/>
        <dbReference type="ChEBI" id="CHEBI:456216"/>
        <dbReference type="EC" id="6.3.4.2"/>
    </reaction>
</comment>
<reference evidence="11" key="1">
    <citation type="submission" date="2020-10" db="EMBL/GenBank/DDBJ databases">
        <title>Taxonomic study of unclassified bacteria belonging to the class Ktedonobacteria.</title>
        <authorList>
            <person name="Yabe S."/>
            <person name="Wang C.M."/>
            <person name="Zheng Y."/>
            <person name="Sakai Y."/>
            <person name="Cavaletti L."/>
            <person name="Monciardini P."/>
            <person name="Donadio S."/>
        </authorList>
    </citation>
    <scope>NUCLEOTIDE SEQUENCE</scope>
    <source>
        <strain evidence="11">SOSP1-1</strain>
    </source>
</reference>
<dbReference type="InterPro" id="IPR004468">
    <property type="entry name" value="CTP_synthase"/>
</dbReference>
<keyword evidence="8" id="KW-0665">Pyrimidine biosynthesis</keyword>
<dbReference type="NCBIfam" id="NF004836">
    <property type="entry name" value="PRK06186.1"/>
    <property type="match status" value="1"/>
</dbReference>
<evidence type="ECO:0000256" key="2">
    <source>
        <dbReference type="ARBA" id="ARBA00007533"/>
    </source>
</evidence>
<dbReference type="GO" id="GO:0003883">
    <property type="term" value="F:CTP synthase activity"/>
    <property type="evidence" value="ECO:0007669"/>
    <property type="project" value="UniProtKB-EC"/>
</dbReference>
<comment type="similarity">
    <text evidence="2">Belongs to the CTP synthase family.</text>
</comment>
<evidence type="ECO:0000256" key="4">
    <source>
        <dbReference type="ARBA" id="ARBA00022598"/>
    </source>
</evidence>
<dbReference type="Pfam" id="PF00117">
    <property type="entry name" value="GATase"/>
    <property type="match status" value="1"/>
</dbReference>
<dbReference type="InterPro" id="IPR029062">
    <property type="entry name" value="Class_I_gatase-like"/>
</dbReference>
<dbReference type="SUPFAM" id="SSF52317">
    <property type="entry name" value="Class I glutamine amidotransferase-like"/>
    <property type="match status" value="1"/>
</dbReference>
<evidence type="ECO:0000256" key="8">
    <source>
        <dbReference type="ARBA" id="ARBA00022975"/>
    </source>
</evidence>
<dbReference type="GO" id="GO:0019856">
    <property type="term" value="P:pyrimidine nucleobase biosynthetic process"/>
    <property type="evidence" value="ECO:0007669"/>
    <property type="project" value="TreeGrafter"/>
</dbReference>
<dbReference type="PANTHER" id="PTHR11550:SF0">
    <property type="entry name" value="CTP SYNTHASE-RELATED"/>
    <property type="match status" value="1"/>
</dbReference>
<dbReference type="Gene3D" id="3.40.50.880">
    <property type="match status" value="1"/>
</dbReference>
<name>A0A8J3I8P6_9CHLR</name>
<dbReference type="UniPathway" id="UPA00159">
    <property type="reaction ID" value="UER00277"/>
</dbReference>
<keyword evidence="5" id="KW-0547">Nucleotide-binding</keyword>
<evidence type="ECO:0000256" key="6">
    <source>
        <dbReference type="ARBA" id="ARBA00022840"/>
    </source>
</evidence>
<gene>
    <name evidence="11" type="ORF">KSX_76640</name>
</gene>
<keyword evidence="6" id="KW-0067">ATP-binding</keyword>
<evidence type="ECO:0000313" key="12">
    <source>
        <dbReference type="Proteomes" id="UP000612362"/>
    </source>
</evidence>
<evidence type="ECO:0000256" key="7">
    <source>
        <dbReference type="ARBA" id="ARBA00022962"/>
    </source>
</evidence>
<dbReference type="InterPro" id="IPR017926">
    <property type="entry name" value="GATASE"/>
</dbReference>
<dbReference type="EMBL" id="BNJF01000005">
    <property type="protein sequence ID" value="GHO49501.1"/>
    <property type="molecule type" value="Genomic_DNA"/>
</dbReference>